<organism evidence="2 3">
    <name type="scientific">Rathayibacter iranicus</name>
    <dbReference type="NCBI Taxonomy" id="59737"/>
    <lineage>
        <taxon>Bacteria</taxon>
        <taxon>Bacillati</taxon>
        <taxon>Actinomycetota</taxon>
        <taxon>Actinomycetes</taxon>
        <taxon>Micrococcales</taxon>
        <taxon>Microbacteriaceae</taxon>
        <taxon>Rathayibacter</taxon>
    </lineage>
</organism>
<dbReference type="Proteomes" id="UP000283946">
    <property type="component" value="Chromosome"/>
</dbReference>
<dbReference type="EMBL" id="CP028130">
    <property type="protein sequence ID" value="AZZ55520.1"/>
    <property type="molecule type" value="Genomic_DNA"/>
</dbReference>
<evidence type="ECO:0000313" key="3">
    <source>
        <dbReference type="Proteomes" id="UP000283946"/>
    </source>
</evidence>
<protein>
    <submittedName>
        <fullName evidence="2">DUF3515 domain-containing protein</fullName>
    </submittedName>
</protein>
<dbReference type="Pfam" id="PF12028">
    <property type="entry name" value="DUF3515"/>
    <property type="match status" value="1"/>
</dbReference>
<name>A0AAD1AEJ9_9MICO</name>
<dbReference type="PROSITE" id="PS51257">
    <property type="entry name" value="PROKAR_LIPOPROTEIN"/>
    <property type="match status" value="1"/>
</dbReference>
<proteinExistence type="predicted"/>
<evidence type="ECO:0000313" key="2">
    <source>
        <dbReference type="EMBL" id="AZZ55520.1"/>
    </source>
</evidence>
<keyword evidence="1" id="KW-0812">Transmembrane</keyword>
<dbReference type="InterPro" id="IPR021903">
    <property type="entry name" value="DUF3515"/>
</dbReference>
<reference evidence="2 3" key="1">
    <citation type="submission" date="2018-03" db="EMBL/GenBank/DDBJ databases">
        <title>Bacteriophage NCPPB3778 and a type I-E CRISPR drive the evolution of the US Biological Select Agent, Rathayibacter toxicus.</title>
        <authorList>
            <person name="Davis E.W.II."/>
            <person name="Tabima J.F."/>
            <person name="Weisberg A.J."/>
            <person name="Dantas Lopes L."/>
            <person name="Wiseman M.S."/>
            <person name="Wiseman M.S."/>
            <person name="Pupko T."/>
            <person name="Belcher M.S."/>
            <person name="Sechler A.J."/>
            <person name="Tancos M.A."/>
            <person name="Schroeder B.K."/>
            <person name="Murray T.D."/>
            <person name="Luster D.G."/>
            <person name="Schneider W.L."/>
            <person name="Rogers E."/>
            <person name="Andreote F.D."/>
            <person name="Grunwald N.J."/>
            <person name="Putnam M.L."/>
            <person name="Chang J.H."/>
        </authorList>
    </citation>
    <scope>NUCLEOTIDE SEQUENCE [LARGE SCALE GENOMIC DNA]</scope>
    <source>
        <strain evidence="2 3">NCCPB 2253</strain>
    </source>
</reference>
<gene>
    <name evidence="2" type="ORF">C7V51_06210</name>
</gene>
<evidence type="ECO:0000256" key="1">
    <source>
        <dbReference type="SAM" id="Phobius"/>
    </source>
</evidence>
<dbReference type="KEGG" id="ria:C7V51_06210"/>
<dbReference type="AlphaFoldDB" id="A0AAD1AEJ9"/>
<feature type="transmembrane region" description="Helical" evidence="1">
    <location>
        <begin position="12"/>
        <end position="30"/>
    </location>
</feature>
<keyword evidence="1" id="KW-1133">Transmembrane helix</keyword>
<accession>A0AAD1AEJ9</accession>
<sequence length="172" mass="18125">MNWYCLRTPRERIVRSTALVVTIVTGMFVLSGCSPTVALEPAQDAASVGCASVSARLPDALDDGNGGEIARRETSAQGTAAWGSPAIVLLRCGIEPPAADPRCLNVDGIDWIPDDTDAPNYRFITFGRDPAIEVIIDSEKISGSTVLDNLNQAVNGLAPSGGLKCKDLQDVP</sequence>
<dbReference type="RefSeq" id="WP_104264477.1">
    <property type="nucleotide sequence ID" value="NZ_CP028130.1"/>
</dbReference>
<keyword evidence="1" id="KW-0472">Membrane</keyword>